<dbReference type="Gene3D" id="3.30.70.1730">
    <property type="match status" value="1"/>
</dbReference>
<comment type="similarity">
    <text evidence="2 6">Belongs to the universal ribosomal protein uL10 family.</text>
</comment>
<dbReference type="GO" id="GO:0015934">
    <property type="term" value="C:large ribosomal subunit"/>
    <property type="evidence" value="ECO:0007669"/>
    <property type="project" value="InterPro"/>
</dbReference>
<evidence type="ECO:0000256" key="3">
    <source>
        <dbReference type="ARBA" id="ARBA00022980"/>
    </source>
</evidence>
<keyword evidence="6" id="KW-0694">RNA-binding</keyword>
<proteinExistence type="inferred from homology"/>
<comment type="subunit">
    <text evidence="6">Part of the ribosomal stalk of the 50S ribosomal subunit. The N-terminus interacts with L11 and the large rRNA to form the base of the stalk. The C-terminus forms an elongated spine to which L12 dimers bind in a sequential fashion forming a multimeric L10(L12)X complex.</text>
</comment>
<dbReference type="Proteomes" id="UP000027583">
    <property type="component" value="Unassembled WGS sequence"/>
</dbReference>
<evidence type="ECO:0000256" key="4">
    <source>
        <dbReference type="ARBA" id="ARBA00023274"/>
    </source>
</evidence>
<dbReference type="InterPro" id="IPR043141">
    <property type="entry name" value="Ribosomal_uL10-like_sf"/>
</dbReference>
<evidence type="ECO:0000256" key="1">
    <source>
        <dbReference type="ARBA" id="ARBA00002633"/>
    </source>
</evidence>
<gene>
    <name evidence="6" type="primary">rplJ</name>
    <name evidence="7" type="ORF">ASAP_2061</name>
</gene>
<evidence type="ECO:0000256" key="2">
    <source>
        <dbReference type="ARBA" id="ARBA00008889"/>
    </source>
</evidence>
<dbReference type="AlphaFoldDB" id="A0A060QKQ2"/>
<dbReference type="GO" id="GO:0003735">
    <property type="term" value="F:structural constituent of ribosome"/>
    <property type="evidence" value="ECO:0007669"/>
    <property type="project" value="InterPro"/>
</dbReference>
<dbReference type="GO" id="GO:0006412">
    <property type="term" value="P:translation"/>
    <property type="evidence" value="ECO:0007669"/>
    <property type="project" value="UniProtKB-UniRule"/>
</dbReference>
<sequence length="172" mass="18031">MDRQEKRAFVEFLANVFNSTSMVVVTENKGLTVADVTELRRRVRAAGATYKVAKNRLASLALHGTQFDGILPLLKGPTALAWSEDPVAVAKAIVEFAKTNEKLVVLGGALGSQTLDADGVKALAALPSLDELRAQLVGMISTPATRIAGVVQAPAGQLARVFGAYAKTGEAA</sequence>
<comment type="function">
    <text evidence="1 6">Forms part of the ribosomal stalk, playing a central role in the interaction of the ribosome with GTP-bound translation factors.</text>
</comment>
<dbReference type="InterPro" id="IPR002363">
    <property type="entry name" value="Ribosomal_uL10_CS_bac"/>
</dbReference>
<dbReference type="NCBIfam" id="NF000955">
    <property type="entry name" value="PRK00099.1-1"/>
    <property type="match status" value="1"/>
</dbReference>
<dbReference type="eggNOG" id="COG0244">
    <property type="taxonomic scope" value="Bacteria"/>
</dbReference>
<dbReference type="SUPFAM" id="SSF160369">
    <property type="entry name" value="Ribosomal protein L10-like"/>
    <property type="match status" value="1"/>
</dbReference>
<dbReference type="GO" id="GO:0070180">
    <property type="term" value="F:large ribosomal subunit rRNA binding"/>
    <property type="evidence" value="ECO:0007669"/>
    <property type="project" value="UniProtKB-UniRule"/>
</dbReference>
<dbReference type="Gene3D" id="6.10.250.290">
    <property type="match status" value="1"/>
</dbReference>
<reference evidence="7 8" key="1">
    <citation type="journal article" date="2014" name="Genome Biol. Evol.">
        <title>Acetic acid bacteria genomes reveal functional traits for adaptation to life in insect guts.</title>
        <authorList>
            <person name="Chouaia B."/>
            <person name="Gaiarsa S."/>
            <person name="Crotti E."/>
            <person name="Comandatore F."/>
            <person name="Degli Esposti M."/>
            <person name="Ricci I."/>
            <person name="Alma A."/>
            <person name="Favia G."/>
            <person name="Bandi C."/>
            <person name="Daffonchio D."/>
        </authorList>
    </citation>
    <scope>NUCLEOTIDE SEQUENCE [LARGE SCALE GENOMIC DNA]</scope>
    <source>
        <strain evidence="7 8">SF2.1</strain>
    </source>
</reference>
<dbReference type="InterPro" id="IPR022973">
    <property type="entry name" value="Ribosomal_uL10_bac"/>
</dbReference>
<dbReference type="PANTHER" id="PTHR11560">
    <property type="entry name" value="39S RIBOSOMAL PROTEIN L10, MITOCHONDRIAL"/>
    <property type="match status" value="1"/>
</dbReference>
<reference evidence="7 8" key="2">
    <citation type="journal article" date="2014" name="PLoS ONE">
        <title>Evolution of mitochondria reconstructed from the energy metabolism of living bacteria.</title>
        <authorList>
            <person name="Degli Esposti M."/>
            <person name="Chouaia B."/>
            <person name="Comandatore F."/>
            <person name="Crotti E."/>
            <person name="Sassera D."/>
            <person name="Lievens P.M."/>
            <person name="Daffonchio D."/>
            <person name="Bandi C."/>
        </authorList>
    </citation>
    <scope>NUCLEOTIDE SEQUENCE [LARGE SCALE GENOMIC DNA]</scope>
    <source>
        <strain evidence="7 8">SF2.1</strain>
    </source>
</reference>
<dbReference type="InterPro" id="IPR001790">
    <property type="entry name" value="Ribosomal_uL10"/>
</dbReference>
<keyword evidence="3 6" id="KW-0689">Ribosomal protein</keyword>
<evidence type="ECO:0000313" key="7">
    <source>
        <dbReference type="EMBL" id="CDG40106.1"/>
    </source>
</evidence>
<dbReference type="RefSeq" id="WP_023979012.1">
    <property type="nucleotide sequence ID" value="NZ_CBLX010000013.1"/>
</dbReference>
<dbReference type="Pfam" id="PF00466">
    <property type="entry name" value="Ribosomal_L10"/>
    <property type="match status" value="1"/>
</dbReference>
<keyword evidence="6" id="KW-0699">rRNA-binding</keyword>
<dbReference type="HAMAP" id="MF_00362">
    <property type="entry name" value="Ribosomal_uL10"/>
    <property type="match status" value="1"/>
</dbReference>
<evidence type="ECO:0000256" key="6">
    <source>
        <dbReference type="HAMAP-Rule" id="MF_00362"/>
    </source>
</evidence>
<organism evidence="7 8">
    <name type="scientific">Asaia bogorensis</name>
    <dbReference type="NCBI Taxonomy" id="91915"/>
    <lineage>
        <taxon>Bacteria</taxon>
        <taxon>Pseudomonadati</taxon>
        <taxon>Pseudomonadota</taxon>
        <taxon>Alphaproteobacteria</taxon>
        <taxon>Acetobacterales</taxon>
        <taxon>Acetobacteraceae</taxon>
        <taxon>Asaia</taxon>
    </lineage>
</organism>
<protein>
    <recommendedName>
        <fullName evidence="5 6">Large ribosomal subunit protein uL10</fullName>
    </recommendedName>
</protein>
<evidence type="ECO:0000256" key="5">
    <source>
        <dbReference type="ARBA" id="ARBA00035202"/>
    </source>
</evidence>
<evidence type="ECO:0000313" key="8">
    <source>
        <dbReference type="Proteomes" id="UP000027583"/>
    </source>
</evidence>
<dbReference type="PROSITE" id="PS01109">
    <property type="entry name" value="RIBOSOMAL_L10"/>
    <property type="match status" value="1"/>
</dbReference>
<comment type="caution">
    <text evidence="7">The sequence shown here is derived from an EMBL/GenBank/DDBJ whole genome shotgun (WGS) entry which is preliminary data.</text>
</comment>
<dbReference type="EMBL" id="CBLX010000013">
    <property type="protein sequence ID" value="CDG40106.1"/>
    <property type="molecule type" value="Genomic_DNA"/>
</dbReference>
<name>A0A060QKQ2_9PROT</name>
<keyword evidence="4 6" id="KW-0687">Ribonucleoprotein</keyword>
<accession>A0A060QKQ2</accession>
<dbReference type="InterPro" id="IPR047865">
    <property type="entry name" value="Ribosomal_uL10_bac_type"/>
</dbReference>
<dbReference type="CDD" id="cd05797">
    <property type="entry name" value="Ribosomal_L10"/>
    <property type="match status" value="1"/>
</dbReference>